<dbReference type="CDD" id="cd00093">
    <property type="entry name" value="HTH_XRE"/>
    <property type="match status" value="1"/>
</dbReference>
<organism evidence="4 5">
    <name type="scientific">Catenibacillus scindens</name>
    <dbReference type="NCBI Taxonomy" id="673271"/>
    <lineage>
        <taxon>Bacteria</taxon>
        <taxon>Bacillati</taxon>
        <taxon>Bacillota</taxon>
        <taxon>Clostridia</taxon>
        <taxon>Lachnospirales</taxon>
        <taxon>Lachnospiraceae</taxon>
        <taxon>Catenibacillus</taxon>
    </lineage>
</organism>
<dbReference type="SUPFAM" id="SSF47413">
    <property type="entry name" value="lambda repressor-like DNA-binding domains"/>
    <property type="match status" value="1"/>
</dbReference>
<dbReference type="PANTHER" id="PTHR36924:SF1">
    <property type="entry name" value="ANTITOXIN HIGA-1"/>
    <property type="match status" value="1"/>
</dbReference>
<gene>
    <name evidence="4" type="ORF">HNP82_001148</name>
</gene>
<evidence type="ECO:0000259" key="3">
    <source>
        <dbReference type="PROSITE" id="PS50943"/>
    </source>
</evidence>
<proteinExistence type="inferred from homology"/>
<dbReference type="AlphaFoldDB" id="A0A7W8H979"/>
<comment type="similarity">
    <text evidence="1">Belongs to the short-chain fatty acyl-CoA assimilation regulator (ScfR) family.</text>
</comment>
<dbReference type="Pfam" id="PF01381">
    <property type="entry name" value="HTH_3"/>
    <property type="match status" value="1"/>
</dbReference>
<feature type="domain" description="HTH cro/C1-type" evidence="3">
    <location>
        <begin position="16"/>
        <end position="70"/>
    </location>
</feature>
<dbReference type="InterPro" id="IPR001387">
    <property type="entry name" value="Cro/C1-type_HTH"/>
</dbReference>
<evidence type="ECO:0000313" key="5">
    <source>
        <dbReference type="Proteomes" id="UP000543642"/>
    </source>
</evidence>
<comment type="caution">
    <text evidence="4">The sequence shown here is derived from an EMBL/GenBank/DDBJ whole genome shotgun (WGS) entry which is preliminary data.</text>
</comment>
<dbReference type="RefSeq" id="WP_183772387.1">
    <property type="nucleotide sequence ID" value="NZ_CAWVEG010000100.1"/>
</dbReference>
<protein>
    <submittedName>
        <fullName evidence="4">HTH-type transcriptional regulator/antitoxin HigA</fullName>
    </submittedName>
</protein>
<dbReference type="GO" id="GO:0003677">
    <property type="term" value="F:DNA binding"/>
    <property type="evidence" value="ECO:0007669"/>
    <property type="project" value="UniProtKB-KW"/>
</dbReference>
<dbReference type="Pfam" id="PF06114">
    <property type="entry name" value="Peptidase_M78"/>
    <property type="match status" value="1"/>
</dbReference>
<sequence>MVRSRSFIATPPGATIKEQLNDRGMSQKEFAARMDMSEKHISKLINGDVQLTPETAVKLEMVLGVPAKFWNNLEAIYREKIIKAETENAMDADAEIAKRFPYSEMAKLGWVPETREANEKVINLRKYFEVVQLSLLGSDQITRIACRRLAITDKSDLALMAWAQEAKIKARGIQTAPINIKGLILAMPKIRKMTVLKPKEFCPKIKKYLAECGIALVFLPHLKGSFLQGASFMDGKKLVVGLTARGKDADKFWFSLFHELAHIALGHVGRPNGTSEEDEKAADKWSGDILIKSEDFEQFRINQDYSEQSVVQFAKDQGIAPGIVVGRMQLEGMIKYSMLNNLKEKYEIVV</sequence>
<dbReference type="EMBL" id="JACHFW010000003">
    <property type="protein sequence ID" value="MBB5264043.1"/>
    <property type="molecule type" value="Genomic_DNA"/>
</dbReference>
<accession>A0A7W8H979</accession>
<dbReference type="Proteomes" id="UP000543642">
    <property type="component" value="Unassembled WGS sequence"/>
</dbReference>
<dbReference type="InterPro" id="IPR010982">
    <property type="entry name" value="Lambda_DNA-bd_dom_sf"/>
</dbReference>
<dbReference type="InterPro" id="IPR010359">
    <property type="entry name" value="IrrE_HExxH"/>
</dbReference>
<evidence type="ECO:0000313" key="4">
    <source>
        <dbReference type="EMBL" id="MBB5264043.1"/>
    </source>
</evidence>
<dbReference type="InterPro" id="IPR013430">
    <property type="entry name" value="Toxin_antidote_HigA"/>
</dbReference>
<dbReference type="NCBIfam" id="TIGR02607">
    <property type="entry name" value="antidote_HigA"/>
    <property type="match status" value="1"/>
</dbReference>
<evidence type="ECO:0000256" key="1">
    <source>
        <dbReference type="ARBA" id="ARBA00007227"/>
    </source>
</evidence>
<keyword evidence="5" id="KW-1185">Reference proteome</keyword>
<dbReference type="Gene3D" id="1.10.260.40">
    <property type="entry name" value="lambda repressor-like DNA-binding domains"/>
    <property type="match status" value="1"/>
</dbReference>
<name>A0A7W8H979_9FIRM</name>
<dbReference type="SMART" id="SM00530">
    <property type="entry name" value="HTH_XRE"/>
    <property type="match status" value="1"/>
</dbReference>
<keyword evidence="2" id="KW-0238">DNA-binding</keyword>
<reference evidence="4 5" key="1">
    <citation type="submission" date="2020-08" db="EMBL/GenBank/DDBJ databases">
        <title>Genomic Encyclopedia of Type Strains, Phase IV (KMG-IV): sequencing the most valuable type-strain genomes for metagenomic binning, comparative biology and taxonomic classification.</title>
        <authorList>
            <person name="Goeker M."/>
        </authorList>
    </citation>
    <scope>NUCLEOTIDE SEQUENCE [LARGE SCALE GENOMIC DNA]</scope>
    <source>
        <strain evidence="4 5">DSM 106146</strain>
    </source>
</reference>
<dbReference type="PANTHER" id="PTHR36924">
    <property type="entry name" value="ANTITOXIN HIGA-1"/>
    <property type="match status" value="1"/>
</dbReference>
<dbReference type="PROSITE" id="PS50943">
    <property type="entry name" value="HTH_CROC1"/>
    <property type="match status" value="1"/>
</dbReference>
<evidence type="ECO:0000256" key="2">
    <source>
        <dbReference type="ARBA" id="ARBA00023125"/>
    </source>
</evidence>